<dbReference type="GO" id="GO:0005737">
    <property type="term" value="C:cytoplasm"/>
    <property type="evidence" value="ECO:0007669"/>
    <property type="project" value="UniProtKB-SubCell"/>
</dbReference>
<dbReference type="PANTHER" id="PTHR43381:SF5">
    <property type="entry name" value="TR-TYPE G DOMAIN-CONTAINING PROTEIN"/>
    <property type="match status" value="1"/>
</dbReference>
<dbReference type="Pfam" id="PF03144">
    <property type="entry name" value="GTP_EFTU_D2"/>
    <property type="match status" value="1"/>
</dbReference>
<dbReference type="Gene3D" id="2.40.30.10">
    <property type="entry name" value="Translation factors"/>
    <property type="match status" value="2"/>
</dbReference>
<feature type="domain" description="Elongation factor G-like" evidence="9">
    <location>
        <begin position="3"/>
        <end position="45"/>
    </location>
</feature>
<evidence type="ECO:0000256" key="3">
    <source>
        <dbReference type="ARBA" id="ARBA00022540"/>
    </source>
</evidence>
<evidence type="ECO:0000259" key="9">
    <source>
        <dbReference type="Pfam" id="PF22042"/>
    </source>
</evidence>
<dbReference type="GO" id="GO:0003743">
    <property type="term" value="F:translation initiation factor activity"/>
    <property type="evidence" value="ECO:0007669"/>
    <property type="project" value="UniProtKB-KW"/>
</dbReference>
<evidence type="ECO:0000259" key="7">
    <source>
        <dbReference type="Pfam" id="PF03144"/>
    </source>
</evidence>
<dbReference type="GO" id="GO:0003924">
    <property type="term" value="F:GTPase activity"/>
    <property type="evidence" value="ECO:0007669"/>
    <property type="project" value="InterPro"/>
</dbReference>
<dbReference type="InterPro" id="IPR009000">
    <property type="entry name" value="Transl_B-barrel_sf"/>
</dbReference>
<evidence type="ECO:0000256" key="5">
    <source>
        <dbReference type="ARBA" id="ARBA00022917"/>
    </source>
</evidence>
<accession>A0A381VKA3</accession>
<protein>
    <submittedName>
        <fullName evidence="10">Uncharacterized protein</fullName>
    </submittedName>
</protein>
<keyword evidence="6" id="KW-0342">GTP-binding</keyword>
<dbReference type="SUPFAM" id="SSF52156">
    <property type="entry name" value="Initiation factor IF2/eIF5b, domain 3"/>
    <property type="match status" value="1"/>
</dbReference>
<keyword evidence="5" id="KW-0648">Protein biosynthesis</keyword>
<dbReference type="Gene3D" id="3.40.50.10050">
    <property type="entry name" value="Translation initiation factor IF- 2, domain 3"/>
    <property type="match status" value="1"/>
</dbReference>
<feature type="domain" description="Translation initiation factor IF- 2" evidence="8">
    <location>
        <begin position="66"/>
        <end position="179"/>
    </location>
</feature>
<dbReference type="Pfam" id="PF11987">
    <property type="entry name" value="IF-2"/>
    <property type="match status" value="1"/>
</dbReference>
<dbReference type="FunFam" id="3.40.50.10050:FF:000001">
    <property type="entry name" value="Translation initiation factor IF-2"/>
    <property type="match status" value="1"/>
</dbReference>
<dbReference type="CDD" id="cd03692">
    <property type="entry name" value="mtIF2_IVc"/>
    <property type="match status" value="1"/>
</dbReference>
<name>A0A381VKA3_9ZZZZ</name>
<dbReference type="FunFam" id="2.40.30.10:FF:000008">
    <property type="entry name" value="Translation initiation factor IF-2"/>
    <property type="match status" value="1"/>
</dbReference>
<dbReference type="InterPro" id="IPR053905">
    <property type="entry name" value="EF-G-like_DII"/>
</dbReference>
<keyword evidence="4" id="KW-0547">Nucleotide-binding</keyword>
<evidence type="ECO:0000256" key="4">
    <source>
        <dbReference type="ARBA" id="ARBA00022741"/>
    </source>
</evidence>
<evidence type="ECO:0000259" key="8">
    <source>
        <dbReference type="Pfam" id="PF11987"/>
    </source>
</evidence>
<comment type="similarity">
    <text evidence="2">Belongs to the TRAFAC class translation factor GTPase superfamily. Classic translation factor GTPase family. IF-2 subfamily.</text>
</comment>
<dbReference type="GO" id="GO:0005525">
    <property type="term" value="F:GTP binding"/>
    <property type="evidence" value="ECO:0007669"/>
    <property type="project" value="UniProtKB-KW"/>
</dbReference>
<gene>
    <name evidence="10" type="ORF">METZ01_LOCUS93315</name>
</gene>
<dbReference type="PANTHER" id="PTHR43381">
    <property type="entry name" value="TRANSLATION INITIATION FACTOR IF-2-RELATED"/>
    <property type="match status" value="1"/>
</dbReference>
<organism evidence="10">
    <name type="scientific">marine metagenome</name>
    <dbReference type="NCBI Taxonomy" id="408172"/>
    <lineage>
        <taxon>unclassified sequences</taxon>
        <taxon>metagenomes</taxon>
        <taxon>ecological metagenomes</taxon>
    </lineage>
</organism>
<feature type="domain" description="Translation elongation factor EFTu-like" evidence="7">
    <location>
        <begin position="210"/>
        <end position="273"/>
    </location>
</feature>
<reference evidence="10" key="1">
    <citation type="submission" date="2018-05" db="EMBL/GenBank/DDBJ databases">
        <authorList>
            <person name="Lanie J.A."/>
            <person name="Ng W.-L."/>
            <person name="Kazmierczak K.M."/>
            <person name="Andrzejewski T.M."/>
            <person name="Davidsen T.M."/>
            <person name="Wayne K.J."/>
            <person name="Tettelin H."/>
            <person name="Glass J.I."/>
            <person name="Rusch D."/>
            <person name="Podicherti R."/>
            <person name="Tsui H.-C.T."/>
            <person name="Winkler M.E."/>
        </authorList>
    </citation>
    <scope>NUCLEOTIDE SEQUENCE</scope>
</reference>
<dbReference type="Pfam" id="PF22042">
    <property type="entry name" value="EF-G_D2"/>
    <property type="match status" value="1"/>
</dbReference>
<comment type="subcellular location">
    <subcellularLocation>
        <location evidence="1">Cytoplasm</location>
    </subcellularLocation>
</comment>
<dbReference type="InterPro" id="IPR036925">
    <property type="entry name" value="TIF_IF2_dom3_sf"/>
</dbReference>
<proteinExistence type="inferred from homology"/>
<evidence type="ECO:0000256" key="2">
    <source>
        <dbReference type="ARBA" id="ARBA00007733"/>
    </source>
</evidence>
<feature type="non-terminal residue" evidence="10">
    <location>
        <position position="1"/>
    </location>
</feature>
<dbReference type="AlphaFoldDB" id="A0A381VKA3"/>
<sequence length="289" mass="32078">GSEWGKVKALINDRGENLIEASPSQPIEVLGFDSNPLAGDDFIVVDNENGAKKIAEYRSKQKLQKKNTVIETNVDEMFKKISKGEETIICVIIKADVQGSAEAIESSISKLSTEEVKTRVIFKGVGAITESDVALANSSKGFIIGFNVRAIPQAREIAKRDGVDIKYYSIIYELIDDMKNLISGSLKPDLKENITGNVEIREIFSISKIGKIAGCFVKEGNISRNSKIRLLRDNVVIHTGTINSLKRFKEEVKEVKNGYECGVMIENYSDIKINDIIETFEVIETARKL</sequence>
<dbReference type="InterPro" id="IPR000178">
    <property type="entry name" value="TF_IF2_bacterial-like"/>
</dbReference>
<dbReference type="InterPro" id="IPR015760">
    <property type="entry name" value="TIF_IF2"/>
</dbReference>
<dbReference type="SUPFAM" id="SSF50447">
    <property type="entry name" value="Translation proteins"/>
    <property type="match status" value="2"/>
</dbReference>
<dbReference type="EMBL" id="UINC01009004">
    <property type="protein sequence ID" value="SVA40461.1"/>
    <property type="molecule type" value="Genomic_DNA"/>
</dbReference>
<evidence type="ECO:0000256" key="1">
    <source>
        <dbReference type="ARBA" id="ARBA00004496"/>
    </source>
</evidence>
<dbReference type="PROSITE" id="PS01176">
    <property type="entry name" value="IF2"/>
    <property type="match status" value="1"/>
</dbReference>
<evidence type="ECO:0000256" key="6">
    <source>
        <dbReference type="ARBA" id="ARBA00023134"/>
    </source>
</evidence>
<evidence type="ECO:0000313" key="10">
    <source>
        <dbReference type="EMBL" id="SVA40461.1"/>
    </source>
</evidence>
<keyword evidence="3" id="KW-0396">Initiation factor</keyword>
<dbReference type="InterPro" id="IPR004161">
    <property type="entry name" value="EFTu-like_2"/>
</dbReference>
<dbReference type="InterPro" id="IPR023115">
    <property type="entry name" value="TIF_IF2_dom3"/>
</dbReference>